<name>A0A2P4XMY0_9STRA</name>
<keyword evidence="2" id="KW-1185">Reference proteome</keyword>
<gene>
    <name evidence="1" type="ORF">PHPALM_17150</name>
</gene>
<dbReference type="OrthoDB" id="3243429at2759"/>
<organism evidence="1 2">
    <name type="scientific">Phytophthora palmivora</name>
    <dbReference type="NCBI Taxonomy" id="4796"/>
    <lineage>
        <taxon>Eukaryota</taxon>
        <taxon>Sar</taxon>
        <taxon>Stramenopiles</taxon>
        <taxon>Oomycota</taxon>
        <taxon>Peronosporomycetes</taxon>
        <taxon>Peronosporales</taxon>
        <taxon>Peronosporaceae</taxon>
        <taxon>Phytophthora</taxon>
    </lineage>
</organism>
<proteinExistence type="predicted"/>
<reference evidence="1 2" key="1">
    <citation type="journal article" date="2017" name="Genome Biol. Evol.">
        <title>Phytophthora megakarya and P. palmivora, closely related causal agents of cacao black pod rot, underwent increases in genome sizes and gene numbers by different mechanisms.</title>
        <authorList>
            <person name="Ali S.S."/>
            <person name="Shao J."/>
            <person name="Lary D.J."/>
            <person name="Kronmiller B."/>
            <person name="Shen D."/>
            <person name="Strem M.D."/>
            <person name="Amoako-Attah I."/>
            <person name="Akrofi A.Y."/>
            <person name="Begoude B.A."/>
            <person name="Ten Hoopen G.M."/>
            <person name="Coulibaly K."/>
            <person name="Kebe B.I."/>
            <person name="Melnick R.L."/>
            <person name="Guiltinan M.J."/>
            <person name="Tyler B.M."/>
            <person name="Meinhardt L.W."/>
            <person name="Bailey B.A."/>
        </authorList>
    </citation>
    <scope>NUCLEOTIDE SEQUENCE [LARGE SCALE GENOMIC DNA]</scope>
    <source>
        <strain evidence="2">sbr112.9</strain>
    </source>
</reference>
<comment type="caution">
    <text evidence="1">The sequence shown here is derived from an EMBL/GenBank/DDBJ whole genome shotgun (WGS) entry which is preliminary data.</text>
</comment>
<dbReference type="AlphaFoldDB" id="A0A2P4XMY0"/>
<accession>A0A2P4XMY0</accession>
<evidence type="ECO:0000313" key="1">
    <source>
        <dbReference type="EMBL" id="POM66913.1"/>
    </source>
</evidence>
<dbReference type="Proteomes" id="UP000237271">
    <property type="component" value="Unassembled WGS sequence"/>
</dbReference>
<sequence>MGSVEKIKPQGMTAVNNSIRTAQLKGKYLYEVLFGTKPTGIDLPIWDSACYAHLQKTKRTNHKLIELAIESKLLGIIDSSKDYQLLGIKENMYLIV</sequence>
<dbReference type="EMBL" id="NCKW01009505">
    <property type="protein sequence ID" value="POM66913.1"/>
    <property type="molecule type" value="Genomic_DNA"/>
</dbReference>
<protein>
    <submittedName>
        <fullName evidence="1">Uncharacterized protein</fullName>
    </submittedName>
</protein>
<evidence type="ECO:0000313" key="2">
    <source>
        <dbReference type="Proteomes" id="UP000237271"/>
    </source>
</evidence>